<dbReference type="AlphaFoldDB" id="A0A0E9SCJ1"/>
<accession>A0A0E9SCJ1</accession>
<protein>
    <submittedName>
        <fullName evidence="1">Uncharacterized protein</fullName>
    </submittedName>
</protein>
<reference evidence="1" key="1">
    <citation type="submission" date="2014-11" db="EMBL/GenBank/DDBJ databases">
        <authorList>
            <person name="Amaro Gonzalez C."/>
        </authorList>
    </citation>
    <scope>NUCLEOTIDE SEQUENCE</scope>
</reference>
<reference evidence="1" key="2">
    <citation type="journal article" date="2015" name="Fish Shellfish Immunol.">
        <title>Early steps in the European eel (Anguilla anguilla)-Vibrio vulnificus interaction in the gills: Role of the RtxA13 toxin.</title>
        <authorList>
            <person name="Callol A."/>
            <person name="Pajuelo D."/>
            <person name="Ebbesson L."/>
            <person name="Teles M."/>
            <person name="MacKenzie S."/>
            <person name="Amaro C."/>
        </authorList>
    </citation>
    <scope>NUCLEOTIDE SEQUENCE</scope>
</reference>
<name>A0A0E9SCJ1_ANGAN</name>
<proteinExistence type="predicted"/>
<organism evidence="1">
    <name type="scientific">Anguilla anguilla</name>
    <name type="common">European freshwater eel</name>
    <name type="synonym">Muraena anguilla</name>
    <dbReference type="NCBI Taxonomy" id="7936"/>
    <lineage>
        <taxon>Eukaryota</taxon>
        <taxon>Metazoa</taxon>
        <taxon>Chordata</taxon>
        <taxon>Craniata</taxon>
        <taxon>Vertebrata</taxon>
        <taxon>Euteleostomi</taxon>
        <taxon>Actinopterygii</taxon>
        <taxon>Neopterygii</taxon>
        <taxon>Teleostei</taxon>
        <taxon>Anguilliformes</taxon>
        <taxon>Anguillidae</taxon>
        <taxon>Anguilla</taxon>
    </lineage>
</organism>
<evidence type="ECO:0000313" key="1">
    <source>
        <dbReference type="EMBL" id="JAH39109.1"/>
    </source>
</evidence>
<dbReference type="EMBL" id="GBXM01069468">
    <property type="protein sequence ID" value="JAH39109.1"/>
    <property type="molecule type" value="Transcribed_RNA"/>
</dbReference>
<sequence length="24" mass="2822">MSNGNIMNEYIYEINVLKTVKYAN</sequence>